<keyword evidence="15" id="KW-1185">Reference proteome</keyword>
<gene>
    <name evidence="14" type="ORF">IRY55_00195</name>
</gene>
<dbReference type="GO" id="GO:0046872">
    <property type="term" value="F:metal ion binding"/>
    <property type="evidence" value="ECO:0007669"/>
    <property type="project" value="UniProtKB-KW"/>
</dbReference>
<evidence type="ECO:0000256" key="1">
    <source>
        <dbReference type="ARBA" id="ARBA00001971"/>
    </source>
</evidence>
<evidence type="ECO:0000256" key="10">
    <source>
        <dbReference type="ARBA" id="ARBA00048713"/>
    </source>
</evidence>
<evidence type="ECO:0000256" key="2">
    <source>
        <dbReference type="ARBA" id="ARBA00002642"/>
    </source>
</evidence>
<dbReference type="PIRSF" id="PIRSF037219">
    <property type="entry name" value="NOS_oxygenase"/>
    <property type="match status" value="1"/>
</dbReference>
<dbReference type="PANTHER" id="PTHR43410">
    <property type="entry name" value="NITRIC OXIDE SYNTHASE OXYGENASE"/>
    <property type="match status" value="1"/>
</dbReference>
<accession>A0A8J7GAF7</accession>
<dbReference type="CDD" id="cd00575">
    <property type="entry name" value="NOS_oxygenase"/>
    <property type="match status" value="1"/>
</dbReference>
<dbReference type="PANTHER" id="PTHR43410:SF1">
    <property type="entry name" value="NITRIC OXIDE SYNTHASE"/>
    <property type="match status" value="1"/>
</dbReference>
<dbReference type="EMBL" id="JADKPV010000001">
    <property type="protein sequence ID" value="MBF4499761.1"/>
    <property type="molecule type" value="Genomic_DNA"/>
</dbReference>
<sequence length="387" mass="44982">MFSQSLFRSYKSFKLIVEKELDDTMNDVLKEAIHFLHTYYEENKLPINERDARIEAVTKEIEETKTYTHTFEELSYGAKLAWRNSNRCIGRLFWNQLHVFDERDTTNLEDVMNALFRHIDYATNDGKIRSTITIFPAKRPDGTEPIRLRNHQLLRYAGYDTTGDPASRTFTKFCESLGWQGAKTPFDILPLVIENEHGDCLWRNIPSSIIREVPITHPEYDFTSLQLQWYAVPIISDMILEIGGIEYTAAPFNGWYMGTEIGARNFADTDRYNQLPAVAHLLGLDTSSNRALWQDRALVELNIAVLHSYEQHGVTLVDHHTASKQFEIFEKTEEKACRHITGNWTWLIPPLSPATSHIFHRPFDNTTLKPNFFYRKKEQTGCPFHTK</sequence>
<comment type="miscellaneous">
    <text evidence="11">This protein is similar to the oxygenase domain of eukaryotic nitric oxide synthases but lacks the reductase domain which, in eukaryotes, is responsible for transfer of electrons to the ferric heme during nitric oxide synthesis.</text>
</comment>
<dbReference type="EC" id="1.14.14.47" evidence="4 11"/>
<evidence type="ECO:0000256" key="9">
    <source>
        <dbReference type="ARBA" id="ARBA00023004"/>
    </source>
</evidence>
<dbReference type="InterPro" id="IPR017142">
    <property type="entry name" value="Nitric_oxide_synthase_Oase-su"/>
</dbReference>
<dbReference type="Pfam" id="PF02898">
    <property type="entry name" value="NO_synthase"/>
    <property type="match status" value="1"/>
</dbReference>
<evidence type="ECO:0000256" key="7">
    <source>
        <dbReference type="ARBA" id="ARBA00022723"/>
    </source>
</evidence>
<comment type="similarity">
    <text evidence="3 11">Belongs to the NOS family. Bacterial NOS oxygenase subfamily.</text>
</comment>
<evidence type="ECO:0000313" key="15">
    <source>
        <dbReference type="Proteomes" id="UP000622653"/>
    </source>
</evidence>
<dbReference type="GO" id="GO:0020037">
    <property type="term" value="F:heme binding"/>
    <property type="evidence" value="ECO:0007669"/>
    <property type="project" value="InterPro"/>
</dbReference>
<organism evidence="14 15">
    <name type="scientific">Savagea serpentis</name>
    <dbReference type="NCBI Taxonomy" id="2785297"/>
    <lineage>
        <taxon>Bacteria</taxon>
        <taxon>Bacillati</taxon>
        <taxon>Bacillota</taxon>
        <taxon>Bacilli</taxon>
        <taxon>Bacillales</taxon>
        <taxon>Caryophanaceae</taxon>
        <taxon>Savagea</taxon>
    </lineage>
</organism>
<dbReference type="GO" id="GO:0004517">
    <property type="term" value="F:nitric-oxide synthase activity"/>
    <property type="evidence" value="ECO:0007669"/>
    <property type="project" value="InterPro"/>
</dbReference>
<dbReference type="Proteomes" id="UP000622653">
    <property type="component" value="Unassembled WGS sequence"/>
</dbReference>
<dbReference type="InterPro" id="IPR044944">
    <property type="entry name" value="NOS_dom_3"/>
</dbReference>
<proteinExistence type="inferred from homology"/>
<dbReference type="InterPro" id="IPR050607">
    <property type="entry name" value="NOS"/>
</dbReference>
<evidence type="ECO:0000256" key="5">
    <source>
        <dbReference type="ARBA" id="ARBA00018859"/>
    </source>
</evidence>
<comment type="caution">
    <text evidence="14">The sequence shown here is derived from an EMBL/GenBank/DDBJ whole genome shotgun (WGS) entry which is preliminary data.</text>
</comment>
<reference evidence="14" key="1">
    <citation type="submission" date="2020-11" db="EMBL/GenBank/DDBJ databases">
        <title>Multidrug resistant novel bacterium Savagea serpentis sp. nov., isolated from the scats of a vine snake (Ahaetulla nasuta).</title>
        <authorList>
            <person name="Venkata Ramana V."/>
            <person name="Vikas Patil S."/>
            <person name="Yogita Lugani V."/>
        </authorList>
    </citation>
    <scope>NUCLEOTIDE SEQUENCE</scope>
    <source>
        <strain evidence="14">SN6</strain>
    </source>
</reference>
<dbReference type="Gene3D" id="3.90.440.10">
    <property type="entry name" value="Nitric Oxide Synthase,Heme Domain,Chain A domain 2"/>
    <property type="match status" value="1"/>
</dbReference>
<keyword evidence="6 11" id="KW-0349">Heme</keyword>
<keyword evidence="8 11" id="KW-0560">Oxidoreductase</keyword>
<comment type="catalytic activity">
    <reaction evidence="10">
        <text>3 reduced [flavodoxin] + 2 L-arginine + 4 O2 = 3 oxidized [flavodoxin] + 2 L-citrulline + 2 nitric oxide + 4 H2O + 5 H(+)</text>
        <dbReference type="Rhea" id="RHEA:52324"/>
        <dbReference type="Rhea" id="RHEA-COMP:10622"/>
        <dbReference type="Rhea" id="RHEA-COMP:10623"/>
        <dbReference type="ChEBI" id="CHEBI:15377"/>
        <dbReference type="ChEBI" id="CHEBI:15378"/>
        <dbReference type="ChEBI" id="CHEBI:15379"/>
        <dbReference type="ChEBI" id="CHEBI:16480"/>
        <dbReference type="ChEBI" id="CHEBI:32682"/>
        <dbReference type="ChEBI" id="CHEBI:57618"/>
        <dbReference type="ChEBI" id="CHEBI:57743"/>
        <dbReference type="ChEBI" id="CHEBI:58210"/>
        <dbReference type="EC" id="1.14.14.47"/>
    </reaction>
</comment>
<evidence type="ECO:0000259" key="13">
    <source>
        <dbReference type="PROSITE" id="PS60001"/>
    </source>
</evidence>
<comment type="subunit">
    <text evidence="11">Homodimer.</text>
</comment>
<dbReference type="Gene3D" id="3.90.340.10">
    <property type="entry name" value="Nitric Oxide Synthase, Chain A, domain 1"/>
    <property type="match status" value="1"/>
</dbReference>
<feature type="domain" description="Nitric oxide synthase (NOS)" evidence="13">
    <location>
        <begin position="87"/>
        <end position="94"/>
    </location>
</feature>
<dbReference type="InterPro" id="IPR044943">
    <property type="entry name" value="NOS_dom_1"/>
</dbReference>
<dbReference type="PROSITE" id="PS60001">
    <property type="entry name" value="NOS"/>
    <property type="match status" value="1"/>
</dbReference>
<comment type="cofactor">
    <cofactor evidence="1 11 12">
        <name>heme</name>
        <dbReference type="ChEBI" id="CHEBI:30413"/>
    </cofactor>
</comment>
<keyword evidence="7 11" id="KW-0479">Metal-binding</keyword>
<dbReference type="GO" id="GO:0006809">
    <property type="term" value="P:nitric oxide biosynthetic process"/>
    <property type="evidence" value="ECO:0007669"/>
    <property type="project" value="InterPro"/>
</dbReference>
<evidence type="ECO:0000256" key="11">
    <source>
        <dbReference type="PIRNR" id="PIRNR037219"/>
    </source>
</evidence>
<dbReference type="InterPro" id="IPR044940">
    <property type="entry name" value="NOS_dom_2"/>
</dbReference>
<dbReference type="Gene3D" id="3.90.1230.10">
    <property type="entry name" value="Nitric Oxide Synthase, Chain A, domain 3"/>
    <property type="match status" value="1"/>
</dbReference>
<keyword evidence="9 11" id="KW-0408">Iron</keyword>
<name>A0A8J7GAF7_9BACL</name>
<dbReference type="InterPro" id="IPR004030">
    <property type="entry name" value="NOS_N"/>
</dbReference>
<comment type="function">
    <text evidence="2 11">Catalyzes the production of nitric oxide.</text>
</comment>
<feature type="binding site" description="axial binding residue" evidence="12">
    <location>
        <position position="88"/>
    </location>
    <ligand>
        <name>heme</name>
        <dbReference type="ChEBI" id="CHEBI:30413"/>
    </ligand>
    <ligandPart>
        <name>Fe</name>
        <dbReference type="ChEBI" id="CHEBI:18248"/>
    </ligandPart>
</feature>
<dbReference type="SUPFAM" id="SSF56512">
    <property type="entry name" value="Nitric oxide (NO) synthase oxygenase domain"/>
    <property type="match status" value="1"/>
</dbReference>
<dbReference type="AlphaFoldDB" id="A0A8J7GAF7"/>
<evidence type="ECO:0000256" key="8">
    <source>
        <dbReference type="ARBA" id="ARBA00023002"/>
    </source>
</evidence>
<evidence type="ECO:0000256" key="3">
    <source>
        <dbReference type="ARBA" id="ARBA00005411"/>
    </source>
</evidence>
<evidence type="ECO:0000313" key="14">
    <source>
        <dbReference type="EMBL" id="MBF4499761.1"/>
    </source>
</evidence>
<dbReference type="InterPro" id="IPR036119">
    <property type="entry name" value="NOS_N_sf"/>
</dbReference>
<evidence type="ECO:0000256" key="12">
    <source>
        <dbReference type="PIRSR" id="PIRSR037219-1"/>
    </source>
</evidence>
<protein>
    <recommendedName>
        <fullName evidence="5 11">Nitric oxide synthase oxygenase</fullName>
        <ecNumber evidence="4 11">1.14.14.47</ecNumber>
    </recommendedName>
</protein>
<evidence type="ECO:0000256" key="4">
    <source>
        <dbReference type="ARBA" id="ARBA00012735"/>
    </source>
</evidence>
<evidence type="ECO:0000256" key="6">
    <source>
        <dbReference type="ARBA" id="ARBA00022617"/>
    </source>
</evidence>